<protein>
    <recommendedName>
        <fullName evidence="2">Bacterial toxin 24 domain-containing protein</fullName>
    </recommendedName>
</protein>
<feature type="region of interest" description="Disordered" evidence="1">
    <location>
        <begin position="88"/>
        <end position="118"/>
    </location>
</feature>
<organism evidence="3 4">
    <name type="scientific">Kingella denitrificans ATCC 33394</name>
    <dbReference type="NCBI Taxonomy" id="888741"/>
    <lineage>
        <taxon>Bacteria</taxon>
        <taxon>Pseudomonadati</taxon>
        <taxon>Pseudomonadota</taxon>
        <taxon>Betaproteobacteria</taxon>
        <taxon>Neisseriales</taxon>
        <taxon>Neisseriaceae</taxon>
        <taxon>Kingella</taxon>
    </lineage>
</organism>
<dbReference type="EMBL" id="AEWV01000015">
    <property type="protein sequence ID" value="EGC17606.1"/>
    <property type="molecule type" value="Genomic_DNA"/>
</dbReference>
<feature type="domain" description="Bacterial toxin 24" evidence="2">
    <location>
        <begin position="27"/>
        <end position="95"/>
    </location>
</feature>
<sequence>MGLQQRVSNNNGTPTRSPNPLDNPNARQVSIRKFPKTGEKSDAILYRADHDGSITSYATYDNKGMIVKRVDMKRKAHNDITTPHVVEWGRNTKASDGVERVTSPRENPRKPRPNELQY</sequence>
<dbReference type="Proteomes" id="UP000004088">
    <property type="component" value="Unassembled WGS sequence"/>
</dbReference>
<dbReference type="HOGENOM" id="CLU_2069957_0_0_4"/>
<comment type="caution">
    <text evidence="3">The sequence shown here is derived from an EMBL/GenBank/DDBJ whole genome shotgun (WGS) entry which is preliminary data.</text>
</comment>
<evidence type="ECO:0000256" key="1">
    <source>
        <dbReference type="SAM" id="MobiDB-lite"/>
    </source>
</evidence>
<keyword evidence="4" id="KW-1185">Reference proteome</keyword>
<feature type="compositionally biased region" description="Basic and acidic residues" evidence="1">
    <location>
        <begin position="96"/>
        <end position="118"/>
    </location>
</feature>
<dbReference type="AlphaFoldDB" id="F0EYJ8"/>
<dbReference type="STRING" id="888741.HMPREF9098_0932"/>
<dbReference type="Pfam" id="PF15529">
    <property type="entry name" value="Ntox24"/>
    <property type="match status" value="1"/>
</dbReference>
<accession>F0EYJ8</accession>
<gene>
    <name evidence="3" type="ORF">HMPREF9098_0932</name>
</gene>
<reference evidence="3 4" key="1">
    <citation type="submission" date="2011-01" db="EMBL/GenBank/DDBJ databases">
        <authorList>
            <person name="Muzny D."/>
            <person name="Qin X."/>
            <person name="Deng J."/>
            <person name="Jiang H."/>
            <person name="Liu Y."/>
            <person name="Qu J."/>
            <person name="Song X.-Z."/>
            <person name="Zhang L."/>
            <person name="Thornton R."/>
            <person name="Coyle M."/>
            <person name="Francisco L."/>
            <person name="Jackson L."/>
            <person name="Javaid M."/>
            <person name="Korchina V."/>
            <person name="Kovar C."/>
            <person name="Mata R."/>
            <person name="Mathew T."/>
            <person name="Ngo R."/>
            <person name="Nguyen L."/>
            <person name="Nguyen N."/>
            <person name="Okwuonu G."/>
            <person name="Ongeri F."/>
            <person name="Pham C."/>
            <person name="Simmons D."/>
            <person name="Wilczek-Boney K."/>
            <person name="Hale W."/>
            <person name="Jakkamsetti A."/>
            <person name="Pham P."/>
            <person name="Ruth R."/>
            <person name="San Lucas F."/>
            <person name="Warren J."/>
            <person name="Zhang J."/>
            <person name="Zhao Z."/>
            <person name="Zhou C."/>
            <person name="Zhu D."/>
            <person name="Lee S."/>
            <person name="Bess C."/>
            <person name="Blankenburg K."/>
            <person name="Forbes L."/>
            <person name="Fu Q."/>
            <person name="Gubbala S."/>
            <person name="Hirani K."/>
            <person name="Jayaseelan J.C."/>
            <person name="Lara F."/>
            <person name="Munidasa M."/>
            <person name="Palculict T."/>
            <person name="Patil S."/>
            <person name="Pu L.-L."/>
            <person name="Saada N."/>
            <person name="Tang L."/>
            <person name="Weissenberger G."/>
            <person name="Zhu Y."/>
            <person name="Hemphill L."/>
            <person name="Shang Y."/>
            <person name="Youmans B."/>
            <person name="Ayvaz T."/>
            <person name="Ross M."/>
            <person name="Santibanez J."/>
            <person name="Aqrawi P."/>
            <person name="Gross S."/>
            <person name="Joshi V."/>
            <person name="Fowler G."/>
            <person name="Nazareth L."/>
            <person name="Reid J."/>
            <person name="Worley K."/>
            <person name="Petrosino J."/>
            <person name="Highlander S."/>
            <person name="Gibbs R."/>
        </authorList>
    </citation>
    <scope>NUCLEOTIDE SEQUENCE [LARGE SCALE GENOMIC DNA]</scope>
    <source>
        <strain evidence="3 4">ATCC 33394</strain>
    </source>
</reference>
<feature type="region of interest" description="Disordered" evidence="1">
    <location>
        <begin position="1"/>
        <end position="26"/>
    </location>
</feature>
<evidence type="ECO:0000313" key="3">
    <source>
        <dbReference type="EMBL" id="EGC17606.1"/>
    </source>
</evidence>
<evidence type="ECO:0000259" key="2">
    <source>
        <dbReference type="Pfam" id="PF15529"/>
    </source>
</evidence>
<dbReference type="InterPro" id="IPR029114">
    <property type="entry name" value="Ntox24"/>
</dbReference>
<name>F0EYJ8_9NEIS</name>
<proteinExistence type="predicted"/>
<evidence type="ECO:0000313" key="4">
    <source>
        <dbReference type="Proteomes" id="UP000004088"/>
    </source>
</evidence>